<comment type="pathway">
    <text evidence="2">Siderophore biosynthesis.</text>
</comment>
<dbReference type="GeneID" id="92214988"/>
<evidence type="ECO:0000256" key="6">
    <source>
        <dbReference type="ARBA" id="ARBA00022857"/>
    </source>
</evidence>
<dbReference type="GO" id="GO:0006879">
    <property type="term" value="P:intracellular iron ion homeostasis"/>
    <property type="evidence" value="ECO:0007669"/>
    <property type="project" value="TreeGrafter"/>
</dbReference>
<keyword evidence="5" id="KW-0274">FAD</keyword>
<reference evidence="9 10" key="1">
    <citation type="submission" date="2016-12" db="EMBL/GenBank/DDBJ databases">
        <title>Analysis of the Molecular Diversity Among Cronobacter Species Isolated from Filth Flies Using a Pan Genomic DNA Microarray.</title>
        <authorList>
            <person name="Pava-Ripoll M."/>
            <person name="Tall B."/>
            <person name="Farber J."/>
            <person name="Fanning S."/>
            <person name="Lehner A."/>
            <person name="Stephan R."/>
            <person name="Pagotto F."/>
            <person name="Iverson C."/>
            <person name="Ziobro G."/>
            <person name="Miller A."/>
            <person name="Pearson R."/>
            <person name="Yan Q."/>
            <person name="Kim M."/>
            <person name="Jeong S."/>
            <person name="Park J."/>
            <person name="Jun S."/>
            <person name="Choi H."/>
            <person name="Chung T."/>
            <person name="Yoo Y."/>
            <person name="Park E."/>
            <person name="Hwang S."/>
            <person name="Lee B."/>
            <person name="Sathyamoorthy V."/>
            <person name="Carter L."/>
            <person name="Mammel M."/>
            <person name="Jackson S."/>
            <person name="Kothary M."/>
            <person name="Patel I."/>
            <person name="Grim C."/>
            <person name="Gopinath G."/>
            <person name="Gangiredla J."/>
            <person name="Chase H."/>
        </authorList>
    </citation>
    <scope>NUCLEOTIDE SEQUENCE [LARGE SCALE GENOMIC DNA]</scope>
    <source>
        <strain evidence="9 10">MOD1-Md1s</strain>
    </source>
</reference>
<comment type="similarity">
    <text evidence="3">Belongs to the lysine N(6)-hydroxylase/L-ornithine N(5)-oxygenase family.</text>
</comment>
<keyword evidence="7" id="KW-0560">Oxidoreductase</keyword>
<name>A0A2T7AUM6_9ENTR</name>
<dbReference type="Gene3D" id="3.50.50.60">
    <property type="entry name" value="FAD/NAD(P)-binding domain"/>
    <property type="match status" value="1"/>
</dbReference>
<dbReference type="GO" id="GO:0004497">
    <property type="term" value="F:monooxygenase activity"/>
    <property type="evidence" value="ECO:0007669"/>
    <property type="project" value="UniProtKB-KW"/>
</dbReference>
<keyword evidence="6" id="KW-0521">NADP</keyword>
<dbReference type="SUPFAM" id="SSF51905">
    <property type="entry name" value="FAD/NAD(P)-binding domain"/>
    <property type="match status" value="1"/>
</dbReference>
<gene>
    <name evidence="9" type="ORF">AUN14_08050</name>
    <name evidence="8" type="ORF">FZI19_05770</name>
</gene>
<organism evidence="9 10">
    <name type="scientific">Cronobacter muytjensii</name>
    <dbReference type="NCBI Taxonomy" id="413501"/>
    <lineage>
        <taxon>Bacteria</taxon>
        <taxon>Pseudomonadati</taxon>
        <taxon>Pseudomonadota</taxon>
        <taxon>Gammaproteobacteria</taxon>
        <taxon>Enterobacterales</taxon>
        <taxon>Enterobacteriaceae</taxon>
        <taxon>Cronobacter</taxon>
    </lineage>
</organism>
<evidence type="ECO:0000256" key="4">
    <source>
        <dbReference type="ARBA" id="ARBA00022630"/>
    </source>
</evidence>
<sequence length="446" mass="50383">MTTQMNDAGNTPGNETEYDIIGIGFGPANIALAIALEEFGFKGKCLFLERRDGPCWQPQMLLSGSDIQNHPARDLVTPRNPRSRYTFLNFLFEKNRLFEHLNLGLEFPLRREFAEYVTWVAQAFSHQVKYGQNVTRISLDKSVEPQRYQVETADGAVWRARALVVAPGRTPLIPEVFTHASRERVFHLTSYLESLEMLNARRPLRRIAVVGGSQSAVEILLHLRQSWPQVEVINIQRGYGFRLKDTSPFSEHVYFPEFVDYYFSSSAAAKQNINRHLHYTNYSSADKDVIHQLYVGLYEDKLAGQQRVQILANQQITGYHEMASGCTLHLTDSHTHRLQTVSDLDGVVLATGFRNLGNGESEELCPPLLSELYPMIETQESGFLKINRDYSLSSRPGCALPPLFLNGLCESSHGYGDAGSFSLLSLRAKDIWLSLSPLLQEQEVPV</sequence>
<accession>A0A2T7AUM6</accession>
<protein>
    <submittedName>
        <fullName evidence="9">Ornithine monooxygenase</fullName>
    </submittedName>
    <submittedName>
        <fullName evidence="8">SidA/IucD/PvdA family monooxygenase</fullName>
    </submittedName>
</protein>
<dbReference type="PRINTS" id="PR00368">
    <property type="entry name" value="FADPNR"/>
</dbReference>
<keyword evidence="11" id="KW-1185">Reference proteome</keyword>
<evidence type="ECO:0000256" key="2">
    <source>
        <dbReference type="ARBA" id="ARBA00004924"/>
    </source>
</evidence>
<evidence type="ECO:0000256" key="3">
    <source>
        <dbReference type="ARBA" id="ARBA00007588"/>
    </source>
</evidence>
<reference evidence="8 11" key="2">
    <citation type="submission" date="2019-08" db="EMBL/GenBank/DDBJ databases">
        <title>Prevalence, distribution, and phylogeny of type two toxin-antitoxin genes possessed by Cronobacter species where C. sakazakii homologs follow sequence type lineages.</title>
        <authorList>
            <person name="Finkelstein S."/>
            <person name="Negrete F."/>
            <person name="Jang H."/>
            <person name="Gopinath G.R."/>
            <person name="Tall B.D."/>
        </authorList>
    </citation>
    <scope>NUCLEOTIDE SEQUENCE [LARGE SCALE GENOMIC DNA]</scope>
    <source>
        <strain evidence="8 11">MOD1_GK1257</strain>
    </source>
</reference>
<dbReference type="PANTHER" id="PTHR42802:SF1">
    <property type="entry name" value="L-ORNITHINE N(5)-MONOOXYGENASE"/>
    <property type="match status" value="1"/>
</dbReference>
<dbReference type="InterPro" id="IPR025700">
    <property type="entry name" value="Lys/Orn_oxygenase"/>
</dbReference>
<dbReference type="Proteomes" id="UP000244378">
    <property type="component" value="Unassembled WGS sequence"/>
</dbReference>
<comment type="cofactor">
    <cofactor evidence="1">
        <name>FAD</name>
        <dbReference type="ChEBI" id="CHEBI:57692"/>
    </cofactor>
</comment>
<dbReference type="EMBL" id="MSAE01000014">
    <property type="protein sequence ID" value="PUX15436.1"/>
    <property type="molecule type" value="Genomic_DNA"/>
</dbReference>
<evidence type="ECO:0000313" key="10">
    <source>
        <dbReference type="Proteomes" id="UP000244378"/>
    </source>
</evidence>
<dbReference type="InterPro" id="IPR036188">
    <property type="entry name" value="FAD/NAD-bd_sf"/>
</dbReference>
<dbReference type="OrthoDB" id="7527071at2"/>
<evidence type="ECO:0000256" key="1">
    <source>
        <dbReference type="ARBA" id="ARBA00001974"/>
    </source>
</evidence>
<dbReference type="EMBL" id="WAGD01000013">
    <property type="protein sequence ID" value="KAB0883794.1"/>
    <property type="molecule type" value="Genomic_DNA"/>
</dbReference>
<dbReference type="RefSeq" id="WP_038866339.1">
    <property type="nucleotide sequence ID" value="NZ_CP187979.1"/>
</dbReference>
<dbReference type="Pfam" id="PF13434">
    <property type="entry name" value="Lys_Orn_oxgnase"/>
    <property type="match status" value="1"/>
</dbReference>
<evidence type="ECO:0000313" key="8">
    <source>
        <dbReference type="EMBL" id="KAB0883794.1"/>
    </source>
</evidence>
<evidence type="ECO:0000256" key="7">
    <source>
        <dbReference type="ARBA" id="ARBA00023002"/>
    </source>
</evidence>
<keyword evidence="4" id="KW-0285">Flavoprotein</keyword>
<proteinExistence type="inferred from homology"/>
<evidence type="ECO:0000313" key="11">
    <source>
        <dbReference type="Proteomes" id="UP000469927"/>
    </source>
</evidence>
<dbReference type="PANTHER" id="PTHR42802">
    <property type="entry name" value="MONOOXYGENASE"/>
    <property type="match status" value="1"/>
</dbReference>
<comment type="caution">
    <text evidence="9">The sequence shown here is derived from an EMBL/GenBank/DDBJ whole genome shotgun (WGS) entry which is preliminary data.</text>
</comment>
<dbReference type="AlphaFoldDB" id="A0A2T7AUM6"/>
<evidence type="ECO:0000256" key="5">
    <source>
        <dbReference type="ARBA" id="ARBA00022827"/>
    </source>
</evidence>
<keyword evidence="9" id="KW-0503">Monooxygenase</keyword>
<dbReference type="Proteomes" id="UP000469927">
    <property type="component" value="Unassembled WGS sequence"/>
</dbReference>
<evidence type="ECO:0000313" key="9">
    <source>
        <dbReference type="EMBL" id="PUX15436.1"/>
    </source>
</evidence>